<feature type="transmembrane region" description="Helical" evidence="6">
    <location>
        <begin position="679"/>
        <end position="700"/>
    </location>
</feature>
<comment type="caution">
    <text evidence="7">The sequence shown here is derived from an EMBL/GenBank/DDBJ whole genome shotgun (WGS) entry which is preliminary data.</text>
</comment>
<organism evidence="7 8">
    <name type="scientific">Clostridium cadaveris</name>
    <dbReference type="NCBI Taxonomy" id="1529"/>
    <lineage>
        <taxon>Bacteria</taxon>
        <taxon>Bacillati</taxon>
        <taxon>Bacillota</taxon>
        <taxon>Clostridia</taxon>
        <taxon>Eubacteriales</taxon>
        <taxon>Clostridiaceae</taxon>
        <taxon>Clostridium</taxon>
    </lineage>
</organism>
<evidence type="ECO:0000256" key="3">
    <source>
        <dbReference type="ARBA" id="ARBA00022989"/>
    </source>
</evidence>
<dbReference type="EMBL" id="QAMZ01000034">
    <property type="protein sequence ID" value="PWL53686.1"/>
    <property type="molecule type" value="Genomic_DNA"/>
</dbReference>
<name>A0A316M5N8_9CLOT</name>
<evidence type="ECO:0000256" key="1">
    <source>
        <dbReference type="ARBA" id="ARBA00004141"/>
    </source>
</evidence>
<feature type="transmembrane region" description="Helical" evidence="6">
    <location>
        <begin position="21"/>
        <end position="41"/>
    </location>
</feature>
<feature type="transmembrane region" description="Helical" evidence="6">
    <location>
        <begin position="595"/>
        <end position="615"/>
    </location>
</feature>
<feature type="transmembrane region" description="Helical" evidence="6">
    <location>
        <begin position="622"/>
        <end position="643"/>
    </location>
</feature>
<evidence type="ECO:0000256" key="4">
    <source>
        <dbReference type="ARBA" id="ARBA00023136"/>
    </source>
</evidence>
<dbReference type="InterPro" id="IPR017500">
    <property type="entry name" value="Phage_infect_YhgE_N"/>
</dbReference>
<dbReference type="NCBIfam" id="TIGR03062">
    <property type="entry name" value="pip_yhgE_Cterm"/>
    <property type="match status" value="1"/>
</dbReference>
<dbReference type="InterPro" id="IPR017501">
    <property type="entry name" value="Phage_infect_YhgE_C"/>
</dbReference>
<keyword evidence="2 6" id="KW-0812">Transmembrane</keyword>
<protein>
    <submittedName>
        <fullName evidence="7">YhgE/Pip domain-containing protein</fullName>
    </submittedName>
</protein>
<evidence type="ECO:0000256" key="2">
    <source>
        <dbReference type="ARBA" id="ARBA00022692"/>
    </source>
</evidence>
<dbReference type="PANTHER" id="PTHR43077:SF10">
    <property type="entry name" value="TRANSPORT PERMEASE PROTEIN"/>
    <property type="match status" value="1"/>
</dbReference>
<gene>
    <name evidence="7" type="ORF">DBY38_06845</name>
</gene>
<proteinExistence type="predicted"/>
<evidence type="ECO:0000313" key="8">
    <source>
        <dbReference type="Proteomes" id="UP000246114"/>
    </source>
</evidence>
<keyword evidence="3 6" id="KW-1133">Transmembrane helix</keyword>
<dbReference type="PANTHER" id="PTHR43077">
    <property type="entry name" value="TRANSPORT PERMEASE YVFS-RELATED"/>
    <property type="match status" value="1"/>
</dbReference>
<evidence type="ECO:0000313" key="7">
    <source>
        <dbReference type="EMBL" id="PWL53686.1"/>
    </source>
</evidence>
<dbReference type="Proteomes" id="UP000246114">
    <property type="component" value="Unassembled WGS sequence"/>
</dbReference>
<dbReference type="AlphaFoldDB" id="A0A316M5N8"/>
<feature type="transmembrane region" description="Helical" evidence="6">
    <location>
        <begin position="525"/>
        <end position="544"/>
    </location>
</feature>
<dbReference type="GO" id="GO:0016020">
    <property type="term" value="C:membrane"/>
    <property type="evidence" value="ECO:0007669"/>
    <property type="project" value="UniProtKB-SubCell"/>
</dbReference>
<reference evidence="7 8" key="1">
    <citation type="submission" date="2018-03" db="EMBL/GenBank/DDBJ databases">
        <title>The uncultured portion of the human microbiome is neutrally assembled.</title>
        <authorList>
            <person name="Jeraldo P."/>
            <person name="Boardman L."/>
            <person name="White B.A."/>
            <person name="Nelson H."/>
            <person name="Goldenfeld N."/>
            <person name="Chia N."/>
        </authorList>
    </citation>
    <scope>NUCLEOTIDE SEQUENCE [LARGE SCALE GENOMIC DNA]</scope>
    <source>
        <strain evidence="7">CIM:MAG 903</strain>
    </source>
</reference>
<sequence length="722" mass="79517">MTKVKNILKIFKRDVVSTAKNPIALIVVLAICIIPALYAWINIKACWDPYSNTSTIPVAIVNEDKGTKFLGNQMNVGEEVISNLEENKSIGWDFVSLKKGDMGLVDGAYYAMIVIPEDFSDNITSLTSNSPKKTQIIYKVNSKATPVVGKITEVAQEKIVGEITTNFISTVNKTVFEKVNIVGEDLESKRNELVELRKGIIYANKHLDEIENALDNGSLEAEALNSYLVELKTSIPQMTDGIQSLENSTTNAANLGETVQQTLNQSFNNIRIILNDLKVESMENHSLVQDINESSSEEIKSNITNDMIKIEGRLNAAITSSDSIIKYLESLNKTANNEEIAKLILSLRNLEETLNKEKDNLSKLEKYLLETNKINSEVVALLNDLTNKSVQESTDILLSYDNNARPQLNSISKNLINSTSDANQILKTAEGLSDQINNMLSLGIEGSNLAGTITKDLSNKLKDFKGIISVLGSALEKTNEDDLIAIISILQSDPNLMGNYISSPINLKEEPVYGIPNYGSAMAPVYSVLALWVGALMLISVLKVNPVIIPEGDHYTPRQKYFGKLLYFAVLGMLQGLIVSIGDIFLLHVYTVNSFLLVMISVIIGLAFSTIVYTLMSVFGNLGKVAAIILMVVQLAGSGGTYPIQVDPLIFRIFQPFFPFTYAIGGYREAIAGPLSSKVALDIVVLLSYVMIFILIGFFLKKPLYSKIKYFEESFEESGVGE</sequence>
<evidence type="ECO:0000256" key="6">
    <source>
        <dbReference type="SAM" id="Phobius"/>
    </source>
</evidence>
<keyword evidence="5" id="KW-0175">Coiled coil</keyword>
<dbReference type="InterPro" id="IPR051328">
    <property type="entry name" value="T7SS_ABC-Transporter"/>
</dbReference>
<keyword evidence="4 6" id="KW-0472">Membrane</keyword>
<accession>A0A316M5N8</accession>
<feature type="coiled-coil region" evidence="5">
    <location>
        <begin position="340"/>
        <end position="367"/>
    </location>
</feature>
<feature type="transmembrane region" description="Helical" evidence="6">
    <location>
        <begin position="565"/>
        <end position="589"/>
    </location>
</feature>
<dbReference type="NCBIfam" id="TIGR03061">
    <property type="entry name" value="pip_yhgE_Nterm"/>
    <property type="match status" value="1"/>
</dbReference>
<comment type="subcellular location">
    <subcellularLocation>
        <location evidence="1">Membrane</location>
        <topology evidence="1">Multi-pass membrane protein</topology>
    </subcellularLocation>
</comment>
<evidence type="ECO:0000256" key="5">
    <source>
        <dbReference type="SAM" id="Coils"/>
    </source>
</evidence>
<dbReference type="Gene3D" id="3.40.1710.10">
    <property type="entry name" value="abc type-2 transporter like domain"/>
    <property type="match status" value="1"/>
</dbReference>